<dbReference type="SUPFAM" id="SSF63829">
    <property type="entry name" value="Calcium-dependent phosphotriesterase"/>
    <property type="match status" value="1"/>
</dbReference>
<dbReference type="OrthoDB" id="264813at2"/>
<dbReference type="EMBL" id="FXAO01000006">
    <property type="protein sequence ID" value="SMG40937.1"/>
    <property type="molecule type" value="Genomic_DNA"/>
</dbReference>
<dbReference type="InterPro" id="IPR011042">
    <property type="entry name" value="6-blade_b-propeller_TolB-like"/>
</dbReference>
<accession>A0A1X7KJY5</accession>
<name>A0A1X7KJY5_9FLAO</name>
<dbReference type="Proteomes" id="UP000193420">
    <property type="component" value="Unassembled WGS sequence"/>
</dbReference>
<dbReference type="AlphaFoldDB" id="A0A1X7KJY5"/>
<keyword evidence="2" id="KW-1185">Reference proteome</keyword>
<reference evidence="2" key="1">
    <citation type="submission" date="2017-04" db="EMBL/GenBank/DDBJ databases">
        <authorList>
            <person name="Varghese N."/>
            <person name="Submissions S."/>
        </authorList>
    </citation>
    <scope>NUCLEOTIDE SEQUENCE [LARGE SCALE GENOMIC DNA]</scope>
    <source>
        <strain evidence="2">DSM 19835</strain>
    </source>
</reference>
<protein>
    <recommendedName>
        <fullName evidence="3">PQQ-like domain-containing protein</fullName>
    </recommendedName>
</protein>
<dbReference type="Gene3D" id="2.120.10.30">
    <property type="entry name" value="TolB, C-terminal domain"/>
    <property type="match status" value="1"/>
</dbReference>
<dbReference type="RefSeq" id="WP_085499687.1">
    <property type="nucleotide sequence ID" value="NZ_FXAO01000006.1"/>
</dbReference>
<gene>
    <name evidence="1" type="ORF">SAMN03080602_02929</name>
</gene>
<proteinExistence type="predicted"/>
<organism evidence="1 2">
    <name type="scientific">Arenibacter troitsensis</name>
    <dbReference type="NCBI Taxonomy" id="188872"/>
    <lineage>
        <taxon>Bacteria</taxon>
        <taxon>Pseudomonadati</taxon>
        <taxon>Bacteroidota</taxon>
        <taxon>Flavobacteriia</taxon>
        <taxon>Flavobacteriales</taxon>
        <taxon>Flavobacteriaceae</taxon>
        <taxon>Arenibacter</taxon>
    </lineage>
</organism>
<evidence type="ECO:0000313" key="1">
    <source>
        <dbReference type="EMBL" id="SMG40937.1"/>
    </source>
</evidence>
<dbReference type="STRING" id="188872.SAMN03080602_02929"/>
<evidence type="ECO:0008006" key="3">
    <source>
        <dbReference type="Google" id="ProtNLM"/>
    </source>
</evidence>
<evidence type="ECO:0000313" key="2">
    <source>
        <dbReference type="Proteomes" id="UP000193420"/>
    </source>
</evidence>
<sequence>MKKFDREFIVAEHDHRHNRIIHFANGRLIKSFSVDLPLDMDLLRNGNLLLSSNRAIIEIDKNWEEVWKLESARLAFFSCHEMRNGNILFGDASKAMILEVDRNKKVIRSFDFPYVKEPCDYLYAFRLIREVADNRILIACYSLKKLAVFDWDGKVHWECDLPGSPYMPVQLGNSNILVSLGENGKIVEINSSKEIVWEYDMVRDNQLSLGWIAGISVLENGNIVYSDSKYDRLIEITHDKGLVSIYKDRNVLLHPSTHIIL</sequence>